<keyword evidence="4" id="KW-0503">Monooxygenase</keyword>
<sequence>MPPFFLCHLLLLLLLAYCTTLLLVKMISRVRDSRAGEPPGSRGFPLIGETLSFIAANNSSKGFYEFVRIRRLRYGNCFKTSIFGKTHVFVSNREAAKAVLGSDFANFTKTYMKSIEEAVGRQSLLCAPQHVHALIRGRLSDLFTTESMSSFIKHFDRLTLHALHQWESNPTVLVLDDALKITFMAICKMVMNLEDPDQLEMLQKDVSEVCDAMLAFPLKLPWTTFNKGLKARRRFMGTVKHLIASRRRRGDEHHEDFLQSLISDELGSSRRRSLTETQILDNILTLIIAGQVTTASSITWMVKYLDENQDVQEKLRALQLSLAKKVSADQYSSLTLDNLNEMTYASKVVKESLRMASVVPWFPRVALKDTEIEGTTVIRKGWIVNVDARAVHYDPSTYDNPNDFTPSRFDEDCMPYSFLAFGTGGRTCLGMNLAKAMMIVFLHRLVTTYRWKVIDSDSSLERRALFPRLKTGCPVRVCRIPTSE</sequence>
<feature type="chain" id="PRO_5043854607" evidence="5">
    <location>
        <begin position="21"/>
        <end position="484"/>
    </location>
</feature>
<dbReference type="SUPFAM" id="SSF48264">
    <property type="entry name" value="Cytochrome P450"/>
    <property type="match status" value="1"/>
</dbReference>
<keyword evidence="7" id="KW-1185">Reference proteome</keyword>
<dbReference type="PRINTS" id="PR00463">
    <property type="entry name" value="EP450I"/>
</dbReference>
<evidence type="ECO:0000256" key="5">
    <source>
        <dbReference type="SAM" id="SignalP"/>
    </source>
</evidence>
<dbReference type="GO" id="GO:0016705">
    <property type="term" value="F:oxidoreductase activity, acting on paired donors, with incorporation or reduction of molecular oxygen"/>
    <property type="evidence" value="ECO:0007669"/>
    <property type="project" value="InterPro"/>
</dbReference>
<dbReference type="PANTHER" id="PTHR24286">
    <property type="entry name" value="CYTOCHROME P450 26"/>
    <property type="match status" value="1"/>
</dbReference>
<protein>
    <submittedName>
        <fullName evidence="6">Uncharacterized protein</fullName>
    </submittedName>
</protein>
<dbReference type="GO" id="GO:0004497">
    <property type="term" value="F:monooxygenase activity"/>
    <property type="evidence" value="ECO:0007669"/>
    <property type="project" value="UniProtKB-KW"/>
</dbReference>
<evidence type="ECO:0000313" key="7">
    <source>
        <dbReference type="Proteomes" id="UP000825729"/>
    </source>
</evidence>
<dbReference type="InterPro" id="IPR001128">
    <property type="entry name" value="Cyt_P450"/>
</dbReference>
<reference evidence="6 7" key="1">
    <citation type="submission" date="2021-07" db="EMBL/GenBank/DDBJ databases">
        <title>The Aristolochia fimbriata genome: insights into angiosperm evolution, floral development and chemical biosynthesis.</title>
        <authorList>
            <person name="Jiao Y."/>
        </authorList>
    </citation>
    <scope>NUCLEOTIDE SEQUENCE [LARGE SCALE GENOMIC DNA]</scope>
    <source>
        <strain evidence="6">IBCAS-2021</strain>
        <tissue evidence="6">Leaf</tissue>
    </source>
</reference>
<keyword evidence="1 3" id="KW-0479">Metal-binding</keyword>
<dbReference type="InterPro" id="IPR017972">
    <property type="entry name" value="Cyt_P450_CS"/>
</dbReference>
<dbReference type="CDD" id="cd11043">
    <property type="entry name" value="CYP90-like"/>
    <property type="match status" value="1"/>
</dbReference>
<feature type="binding site" description="axial binding residue" evidence="3">
    <location>
        <position position="428"/>
    </location>
    <ligand>
        <name>heme</name>
        <dbReference type="ChEBI" id="CHEBI:30413"/>
    </ligand>
    <ligandPart>
        <name>Fe</name>
        <dbReference type="ChEBI" id="CHEBI:18248"/>
    </ligandPart>
</feature>
<dbReference type="EMBL" id="JAINDJ010000004">
    <property type="protein sequence ID" value="KAG9449705.1"/>
    <property type="molecule type" value="Genomic_DNA"/>
</dbReference>
<keyword evidence="4" id="KW-0560">Oxidoreductase</keyword>
<comment type="similarity">
    <text evidence="4">Belongs to the cytochrome P450 family.</text>
</comment>
<name>A0AAV7ELM5_ARIFI</name>
<comment type="cofactor">
    <cofactor evidence="3">
        <name>heme</name>
        <dbReference type="ChEBI" id="CHEBI:30413"/>
    </cofactor>
</comment>
<comment type="caution">
    <text evidence="6">The sequence shown here is derived from an EMBL/GenBank/DDBJ whole genome shotgun (WGS) entry which is preliminary data.</text>
</comment>
<evidence type="ECO:0000256" key="3">
    <source>
        <dbReference type="PIRSR" id="PIRSR602401-1"/>
    </source>
</evidence>
<dbReference type="Gene3D" id="1.10.630.10">
    <property type="entry name" value="Cytochrome P450"/>
    <property type="match status" value="1"/>
</dbReference>
<gene>
    <name evidence="6" type="ORF">H6P81_009670</name>
</gene>
<dbReference type="GO" id="GO:0005506">
    <property type="term" value="F:iron ion binding"/>
    <property type="evidence" value="ECO:0007669"/>
    <property type="project" value="InterPro"/>
</dbReference>
<keyword evidence="2 3" id="KW-0408">Iron</keyword>
<evidence type="ECO:0000256" key="1">
    <source>
        <dbReference type="ARBA" id="ARBA00022723"/>
    </source>
</evidence>
<dbReference type="GO" id="GO:0016132">
    <property type="term" value="P:brassinosteroid biosynthetic process"/>
    <property type="evidence" value="ECO:0007669"/>
    <property type="project" value="TreeGrafter"/>
</dbReference>
<organism evidence="6 7">
    <name type="scientific">Aristolochia fimbriata</name>
    <name type="common">White veined hardy Dutchman's pipe vine</name>
    <dbReference type="NCBI Taxonomy" id="158543"/>
    <lineage>
        <taxon>Eukaryota</taxon>
        <taxon>Viridiplantae</taxon>
        <taxon>Streptophyta</taxon>
        <taxon>Embryophyta</taxon>
        <taxon>Tracheophyta</taxon>
        <taxon>Spermatophyta</taxon>
        <taxon>Magnoliopsida</taxon>
        <taxon>Magnoliidae</taxon>
        <taxon>Piperales</taxon>
        <taxon>Aristolochiaceae</taxon>
        <taxon>Aristolochia</taxon>
    </lineage>
</organism>
<dbReference type="GO" id="GO:0010268">
    <property type="term" value="P:brassinosteroid homeostasis"/>
    <property type="evidence" value="ECO:0007669"/>
    <property type="project" value="TreeGrafter"/>
</dbReference>
<evidence type="ECO:0000256" key="2">
    <source>
        <dbReference type="ARBA" id="ARBA00023004"/>
    </source>
</evidence>
<keyword evidence="3 4" id="KW-0349">Heme</keyword>
<keyword evidence="5" id="KW-0732">Signal</keyword>
<dbReference type="InterPro" id="IPR036396">
    <property type="entry name" value="Cyt_P450_sf"/>
</dbReference>
<dbReference type="InterPro" id="IPR002401">
    <property type="entry name" value="Cyt_P450_E_grp-I"/>
</dbReference>
<feature type="signal peptide" evidence="5">
    <location>
        <begin position="1"/>
        <end position="20"/>
    </location>
</feature>
<dbReference type="PANTHER" id="PTHR24286:SF189">
    <property type="entry name" value="CYTOCHROME P450, FAMILY 722, SUBFAMILY A, POLYPEPTIDE 1"/>
    <property type="match status" value="1"/>
</dbReference>
<dbReference type="Pfam" id="PF00067">
    <property type="entry name" value="p450"/>
    <property type="match status" value="1"/>
</dbReference>
<dbReference type="PRINTS" id="PR00385">
    <property type="entry name" value="P450"/>
</dbReference>
<evidence type="ECO:0000256" key="4">
    <source>
        <dbReference type="RuleBase" id="RU000461"/>
    </source>
</evidence>
<dbReference type="GO" id="GO:0016125">
    <property type="term" value="P:sterol metabolic process"/>
    <property type="evidence" value="ECO:0007669"/>
    <property type="project" value="TreeGrafter"/>
</dbReference>
<proteinExistence type="inferred from homology"/>
<dbReference type="PROSITE" id="PS00086">
    <property type="entry name" value="CYTOCHROME_P450"/>
    <property type="match status" value="1"/>
</dbReference>
<dbReference type="Proteomes" id="UP000825729">
    <property type="component" value="Unassembled WGS sequence"/>
</dbReference>
<accession>A0AAV7ELM5</accession>
<dbReference type="AlphaFoldDB" id="A0AAV7ELM5"/>
<dbReference type="GO" id="GO:0020037">
    <property type="term" value="F:heme binding"/>
    <property type="evidence" value="ECO:0007669"/>
    <property type="project" value="InterPro"/>
</dbReference>
<evidence type="ECO:0000313" key="6">
    <source>
        <dbReference type="EMBL" id="KAG9449705.1"/>
    </source>
</evidence>